<protein>
    <submittedName>
        <fullName evidence="1">HAD family hydrolase</fullName>
    </submittedName>
</protein>
<dbReference type="Proteomes" id="UP000305401">
    <property type="component" value="Unassembled WGS sequence"/>
</dbReference>
<gene>
    <name evidence="1" type="ORF">E5990_03970</name>
</gene>
<comment type="caution">
    <text evidence="1">The sequence shown here is derived from an EMBL/GenBank/DDBJ whole genome shotgun (WGS) entry which is preliminary data.</text>
</comment>
<organism evidence="1 2">
    <name type="scientific">Muribaculum caecicola</name>
    <dbReference type="NCBI Taxonomy" id="3038144"/>
    <lineage>
        <taxon>Bacteria</taxon>
        <taxon>Pseudomonadati</taxon>
        <taxon>Bacteroidota</taxon>
        <taxon>Bacteroidia</taxon>
        <taxon>Bacteroidales</taxon>
        <taxon>Muribaculaceae</taxon>
        <taxon>Muribaculum</taxon>
    </lineage>
</organism>
<reference evidence="1" key="1">
    <citation type="submission" date="2019-04" db="EMBL/GenBank/DDBJ databases">
        <title>Microbes associate with the intestines of laboratory mice.</title>
        <authorList>
            <person name="Navarre W."/>
            <person name="Wong E."/>
            <person name="Huang K.C."/>
            <person name="Tropini C."/>
            <person name="Ng K."/>
            <person name="Yu B."/>
        </authorList>
    </citation>
    <scope>NUCLEOTIDE SEQUENCE</scope>
    <source>
        <strain evidence="1">NM86_A22</strain>
    </source>
</reference>
<name>A0AC61S6F4_9BACT</name>
<keyword evidence="1" id="KW-0378">Hydrolase</keyword>
<accession>A0AC61S6F4</accession>
<dbReference type="EMBL" id="SSTG01000030">
    <property type="protein sequence ID" value="THG53827.1"/>
    <property type="molecule type" value="Genomic_DNA"/>
</dbReference>
<keyword evidence="2" id="KW-1185">Reference proteome</keyword>
<evidence type="ECO:0000313" key="2">
    <source>
        <dbReference type="Proteomes" id="UP000305401"/>
    </source>
</evidence>
<sequence length="217" mass="23968">MQYNKEIGVLFDLDGVLVDTETSYTGFYESLDRIYPTGVEKFPYVIKGTTLDSILSKYFPDKEIQTDVVRRLHEHEANMAYPIYAGVLSLLDDLDRFNVPAAIVTSSDHAKMDCLYKRHPNFIKRFAAIITAKDVSRSKPDPEGYLLAAERIGISIDKCFVFEDSLSGLAAGMAAGATVIAVSTTLPAEMLHGKAHCVVDSIGSLSVQKLLDIRKNI</sequence>
<evidence type="ECO:0000313" key="1">
    <source>
        <dbReference type="EMBL" id="THG53827.1"/>
    </source>
</evidence>
<proteinExistence type="predicted"/>